<dbReference type="AlphaFoldDB" id="A0A183AUH6"/>
<dbReference type="GO" id="GO:0005885">
    <property type="term" value="C:Arp2/3 protein complex"/>
    <property type="evidence" value="ECO:0007669"/>
    <property type="project" value="InterPro"/>
</dbReference>
<dbReference type="Gene3D" id="3.30.1460.20">
    <property type="match status" value="1"/>
</dbReference>
<dbReference type="WBParaSite" id="ECPE_0001064301-mRNA-1">
    <property type="protein sequence ID" value="ECPE_0001064301-mRNA-1"/>
    <property type="gene ID" value="ECPE_0001064301"/>
</dbReference>
<evidence type="ECO:0000313" key="9">
    <source>
        <dbReference type="WBParaSite" id="ECPE_0001064301-mRNA-1"/>
    </source>
</evidence>
<dbReference type="PANTHER" id="PTHR12058">
    <property type="entry name" value="ARP2/3 COMPLEX 34 KDA SUBUNIT"/>
    <property type="match status" value="1"/>
</dbReference>
<evidence type="ECO:0000256" key="4">
    <source>
        <dbReference type="ARBA" id="ARBA00023203"/>
    </source>
</evidence>
<dbReference type="InterPro" id="IPR034666">
    <property type="entry name" value="ARPC2/4"/>
</dbReference>
<protein>
    <recommendedName>
        <fullName evidence="6">Arp2/3 complex 34 kDa subunit</fullName>
    </recommendedName>
</protein>
<evidence type="ECO:0000256" key="3">
    <source>
        <dbReference type="ARBA" id="ARBA00022490"/>
    </source>
</evidence>
<comment type="function">
    <text evidence="6">Functions as actin-binding component of the Arp2/3 complex which is involved in regulation of actin polymerization and together with an activating nucleation-promoting factor (NPF) mediates the formation of branched actin networks.</text>
</comment>
<keyword evidence="4 6" id="KW-0009">Actin-binding</keyword>
<dbReference type="GO" id="GO:0051015">
    <property type="term" value="F:actin filament binding"/>
    <property type="evidence" value="ECO:0007669"/>
    <property type="project" value="TreeGrafter"/>
</dbReference>
<comment type="subcellular location">
    <subcellularLocation>
        <location evidence="1 6">Cytoplasm</location>
        <location evidence="1 6">Cytoskeleton</location>
    </subcellularLocation>
</comment>
<dbReference type="OrthoDB" id="148331at2759"/>
<evidence type="ECO:0000313" key="8">
    <source>
        <dbReference type="Proteomes" id="UP000272942"/>
    </source>
</evidence>
<dbReference type="GO" id="GO:0030041">
    <property type="term" value="P:actin filament polymerization"/>
    <property type="evidence" value="ECO:0007669"/>
    <property type="project" value="InterPro"/>
</dbReference>
<keyword evidence="3 6" id="KW-0963">Cytoplasm</keyword>
<proteinExistence type="inferred from homology"/>
<reference evidence="9" key="1">
    <citation type="submission" date="2016-06" db="UniProtKB">
        <authorList>
            <consortium name="WormBaseParasite"/>
        </authorList>
    </citation>
    <scope>IDENTIFICATION</scope>
</reference>
<dbReference type="PANTHER" id="PTHR12058:SF0">
    <property type="entry name" value="ACTIN-RELATED PROTEIN 2_3 COMPLEX SUBUNIT 2"/>
    <property type="match status" value="1"/>
</dbReference>
<evidence type="ECO:0000256" key="2">
    <source>
        <dbReference type="ARBA" id="ARBA00007192"/>
    </source>
</evidence>
<dbReference type="GO" id="GO:0005200">
    <property type="term" value="F:structural constituent of cytoskeleton"/>
    <property type="evidence" value="ECO:0007669"/>
    <property type="project" value="TreeGrafter"/>
</dbReference>
<dbReference type="SUPFAM" id="SSF69645">
    <property type="entry name" value="Arp2/3 complex subunits"/>
    <property type="match status" value="1"/>
</dbReference>
<evidence type="ECO:0000313" key="7">
    <source>
        <dbReference type="EMBL" id="VDP87337.1"/>
    </source>
</evidence>
<gene>
    <name evidence="7" type="ORF">ECPE_LOCUS10611</name>
</gene>
<dbReference type="GO" id="GO:0034314">
    <property type="term" value="P:Arp2/3 complex-mediated actin nucleation"/>
    <property type="evidence" value="ECO:0007669"/>
    <property type="project" value="InterPro"/>
</dbReference>
<evidence type="ECO:0000256" key="6">
    <source>
        <dbReference type="RuleBase" id="RU364015"/>
    </source>
</evidence>
<sequence>MIFLEIHNRGVEELLLLKFEGAKQGLKLEKFDYVLADFDGVLYRLHTVHNDKSKILISISLNFYRELQEYGADELLRREYGDHLCEKPENGASVSLLYDLESLPNDHAALARQIALLKRNCFAAVFERFFEFHALGDEAMGSKRAVIHYRADETLTRLVIHQVTEKCSKSKSRYIAKAQVFLSQGFSRIKRERQTLNRVLERNYNRYCDSL</sequence>
<evidence type="ECO:0000256" key="1">
    <source>
        <dbReference type="ARBA" id="ARBA00004245"/>
    </source>
</evidence>
<dbReference type="InterPro" id="IPR007188">
    <property type="entry name" value="ARPC2"/>
</dbReference>
<dbReference type="FunFam" id="3.30.1460.20:FF:000004">
    <property type="entry name" value="Arp2/3 complex 34 kDa subunit"/>
    <property type="match status" value="1"/>
</dbReference>
<keyword evidence="8" id="KW-1185">Reference proteome</keyword>
<comment type="subunit">
    <text evidence="6">Component of the Arp2/3 complex.</text>
</comment>
<dbReference type="EMBL" id="UZAN01049373">
    <property type="protein sequence ID" value="VDP87337.1"/>
    <property type="molecule type" value="Genomic_DNA"/>
</dbReference>
<evidence type="ECO:0000256" key="5">
    <source>
        <dbReference type="ARBA" id="ARBA00023212"/>
    </source>
</evidence>
<dbReference type="Pfam" id="PF04045">
    <property type="entry name" value="P34-Arc"/>
    <property type="match status" value="1"/>
</dbReference>
<dbReference type="Proteomes" id="UP000272942">
    <property type="component" value="Unassembled WGS sequence"/>
</dbReference>
<reference evidence="7 8" key="2">
    <citation type="submission" date="2018-11" db="EMBL/GenBank/DDBJ databases">
        <authorList>
            <consortium name="Pathogen Informatics"/>
        </authorList>
    </citation>
    <scope>NUCLEOTIDE SEQUENCE [LARGE SCALE GENOMIC DNA]</scope>
    <source>
        <strain evidence="7 8">Egypt</strain>
    </source>
</reference>
<keyword evidence="5 6" id="KW-0206">Cytoskeleton</keyword>
<comment type="similarity">
    <text evidence="2 6">Belongs to the ARPC2 family.</text>
</comment>
<accession>A0A183AUH6</accession>
<name>A0A183AUH6_9TREM</name>
<organism evidence="9">
    <name type="scientific">Echinostoma caproni</name>
    <dbReference type="NCBI Taxonomy" id="27848"/>
    <lineage>
        <taxon>Eukaryota</taxon>
        <taxon>Metazoa</taxon>
        <taxon>Spiralia</taxon>
        <taxon>Lophotrochozoa</taxon>
        <taxon>Platyhelminthes</taxon>
        <taxon>Trematoda</taxon>
        <taxon>Digenea</taxon>
        <taxon>Plagiorchiida</taxon>
        <taxon>Echinostomata</taxon>
        <taxon>Echinostomatoidea</taxon>
        <taxon>Echinostomatidae</taxon>
        <taxon>Echinostoma</taxon>
    </lineage>
</organism>